<dbReference type="RefSeq" id="WP_191321487.1">
    <property type="nucleotide sequence ID" value="NZ_BNCG01000093.1"/>
</dbReference>
<keyword evidence="2" id="KW-1185">Reference proteome</keyword>
<reference evidence="2" key="1">
    <citation type="journal article" date="2019" name="Int. J. Syst. Evol. Microbiol.">
        <title>The Global Catalogue of Microorganisms (GCM) 10K type strain sequencing project: providing services to taxonomists for standard genome sequencing and annotation.</title>
        <authorList>
            <consortium name="The Broad Institute Genomics Platform"/>
            <consortium name="The Broad Institute Genome Sequencing Center for Infectious Disease"/>
            <person name="Wu L."/>
            <person name="Ma J."/>
        </authorList>
    </citation>
    <scope>NUCLEOTIDE SEQUENCE [LARGE SCALE GENOMIC DNA]</scope>
    <source>
        <strain evidence="2">KCTC 42282</strain>
    </source>
</reference>
<dbReference type="EMBL" id="JBHRYC010000084">
    <property type="protein sequence ID" value="MFC3638944.1"/>
    <property type="molecule type" value="Genomic_DNA"/>
</dbReference>
<accession>A0ABV7UJP8</accession>
<name>A0ABV7UJP8_9HYPH</name>
<proteinExistence type="predicted"/>
<evidence type="ECO:0000313" key="2">
    <source>
        <dbReference type="Proteomes" id="UP001595704"/>
    </source>
</evidence>
<evidence type="ECO:0000313" key="1">
    <source>
        <dbReference type="EMBL" id="MFC3638944.1"/>
    </source>
</evidence>
<dbReference type="Proteomes" id="UP001595704">
    <property type="component" value="Unassembled WGS sequence"/>
</dbReference>
<sequence length="483" mass="55882">MSKARQVVYGYWQGVERPGRRRDRILNEYLPSLLKEAEEIKAQFEQRLKVIAIKEQLALEEVEDIAFLTEGGRYRREREAGLENRGLASLNERLAAEGLPPEVVRRGRGRPRIHSCERARPRRATRAKTQAGVERALLGLNVRSSFKPGTVLAKVADKLDAEVSSVPLVSGVNSTEARRAPMPALVVVPEGEEGKGFFEDTEGADYDRQIYVSLHAVLSDQSEMARNRMRLPYDFTDPDDFDAMPDCVKKEFPAFGFQAVWPMISDDSTVAYLPDEELRKWIRIAFFDDETDERANFLINREMAYYRVISRFADVGRSSLHAAYLKEMQRKEVLWYVQERIAWVETVYTWVKLGRLTEDQAKCFVSYRDYVAMGSLEANVQSAYENIVNGLEWFPGFSRLELQEWAGDDKNPKRLYRSFEGFPEYAYPDRLMNYVKGEWTPYSLPEDVDFTPPTEAEFERFMREYQANLDMDYLMKSWGALAE</sequence>
<gene>
    <name evidence="1" type="ORF">ACFONL_16515</name>
</gene>
<protein>
    <submittedName>
        <fullName evidence="1">Uncharacterized protein</fullName>
    </submittedName>
</protein>
<comment type="caution">
    <text evidence="1">The sequence shown here is derived from an EMBL/GenBank/DDBJ whole genome shotgun (WGS) entry which is preliminary data.</text>
</comment>
<organism evidence="1 2">
    <name type="scientific">Camelimonas fluminis</name>
    <dbReference type="NCBI Taxonomy" id="1576911"/>
    <lineage>
        <taxon>Bacteria</taxon>
        <taxon>Pseudomonadati</taxon>
        <taxon>Pseudomonadota</taxon>
        <taxon>Alphaproteobacteria</taxon>
        <taxon>Hyphomicrobiales</taxon>
        <taxon>Chelatococcaceae</taxon>
        <taxon>Camelimonas</taxon>
    </lineage>
</organism>